<dbReference type="InterPro" id="IPR020846">
    <property type="entry name" value="MFS_dom"/>
</dbReference>
<feature type="transmembrane region" description="Helical" evidence="6">
    <location>
        <begin position="411"/>
        <end position="429"/>
    </location>
</feature>
<evidence type="ECO:0000256" key="6">
    <source>
        <dbReference type="SAM" id="Phobius"/>
    </source>
</evidence>
<keyword evidence="2" id="KW-1003">Cell membrane</keyword>
<feature type="transmembrane region" description="Helical" evidence="6">
    <location>
        <begin position="255"/>
        <end position="275"/>
    </location>
</feature>
<evidence type="ECO:0000256" key="3">
    <source>
        <dbReference type="ARBA" id="ARBA00022692"/>
    </source>
</evidence>
<dbReference type="InterPro" id="IPR011701">
    <property type="entry name" value="MFS"/>
</dbReference>
<feature type="transmembrane region" description="Helical" evidence="6">
    <location>
        <begin position="316"/>
        <end position="336"/>
    </location>
</feature>
<evidence type="ECO:0000313" key="9">
    <source>
        <dbReference type="Proteomes" id="UP001575652"/>
    </source>
</evidence>
<gene>
    <name evidence="8" type="ORF">ACETWP_07750</name>
</gene>
<evidence type="ECO:0000313" key="8">
    <source>
        <dbReference type="EMBL" id="MFB0834478.1"/>
    </source>
</evidence>
<feature type="transmembrane region" description="Helical" evidence="6">
    <location>
        <begin position="60"/>
        <end position="82"/>
    </location>
</feature>
<protein>
    <submittedName>
        <fullName evidence="8">MFS transporter</fullName>
    </submittedName>
</protein>
<feature type="transmembrane region" description="Helical" evidence="6">
    <location>
        <begin position="348"/>
        <end position="373"/>
    </location>
</feature>
<dbReference type="SUPFAM" id="SSF103473">
    <property type="entry name" value="MFS general substrate transporter"/>
    <property type="match status" value="1"/>
</dbReference>
<keyword evidence="4 6" id="KW-1133">Transmembrane helix</keyword>
<dbReference type="Proteomes" id="UP001575652">
    <property type="component" value="Unassembled WGS sequence"/>
</dbReference>
<dbReference type="Gene3D" id="1.20.1250.20">
    <property type="entry name" value="MFS general substrate transporter like domains"/>
    <property type="match status" value="1"/>
</dbReference>
<dbReference type="Pfam" id="PF07690">
    <property type="entry name" value="MFS_1"/>
    <property type="match status" value="1"/>
</dbReference>
<dbReference type="CDD" id="cd06173">
    <property type="entry name" value="MFS_MefA_like"/>
    <property type="match status" value="1"/>
</dbReference>
<reference evidence="8 9" key="1">
    <citation type="submission" date="2024-09" db="EMBL/GenBank/DDBJ databases">
        <authorList>
            <person name="Salinas-Garcia M.A."/>
            <person name="Prieme A."/>
        </authorList>
    </citation>
    <scope>NUCLEOTIDE SEQUENCE [LARGE SCALE GENOMIC DNA]</scope>
    <source>
        <strain evidence="8 9">DSM 21081</strain>
    </source>
</reference>
<dbReference type="PANTHER" id="PTHR23513:SF6">
    <property type="entry name" value="MAJOR FACILITATOR SUPERFAMILY ASSOCIATED DOMAIN-CONTAINING PROTEIN"/>
    <property type="match status" value="1"/>
</dbReference>
<feature type="transmembrane region" description="Helical" evidence="6">
    <location>
        <begin position="287"/>
        <end position="309"/>
    </location>
</feature>
<evidence type="ECO:0000256" key="4">
    <source>
        <dbReference type="ARBA" id="ARBA00022989"/>
    </source>
</evidence>
<feature type="transmembrane region" description="Helical" evidence="6">
    <location>
        <begin position="27"/>
        <end position="54"/>
    </location>
</feature>
<organism evidence="8 9">
    <name type="scientific">Arthrobacter halodurans</name>
    <dbReference type="NCBI Taxonomy" id="516699"/>
    <lineage>
        <taxon>Bacteria</taxon>
        <taxon>Bacillati</taxon>
        <taxon>Actinomycetota</taxon>
        <taxon>Actinomycetes</taxon>
        <taxon>Micrococcales</taxon>
        <taxon>Micrococcaceae</taxon>
        <taxon>Arthrobacter</taxon>
    </lineage>
</organism>
<name>A0ABV4UNF6_9MICC</name>
<comment type="caution">
    <text evidence="8">The sequence shown here is derived from an EMBL/GenBank/DDBJ whole genome shotgun (WGS) entry which is preliminary data.</text>
</comment>
<keyword evidence="5 6" id="KW-0472">Membrane</keyword>
<evidence type="ECO:0000259" key="7">
    <source>
        <dbReference type="PROSITE" id="PS50850"/>
    </source>
</evidence>
<keyword evidence="9" id="KW-1185">Reference proteome</keyword>
<feature type="transmembrane region" description="Helical" evidence="6">
    <location>
        <begin position="94"/>
        <end position="121"/>
    </location>
</feature>
<dbReference type="InterPro" id="IPR036259">
    <property type="entry name" value="MFS_trans_sf"/>
</dbReference>
<keyword evidence="3 6" id="KW-0812">Transmembrane</keyword>
<dbReference type="PROSITE" id="PS50850">
    <property type="entry name" value="MFS"/>
    <property type="match status" value="1"/>
</dbReference>
<accession>A0ABV4UNF6</accession>
<evidence type="ECO:0000256" key="1">
    <source>
        <dbReference type="ARBA" id="ARBA00004651"/>
    </source>
</evidence>
<proteinExistence type="predicted"/>
<dbReference type="EMBL" id="JBHDLJ010000005">
    <property type="protein sequence ID" value="MFB0834478.1"/>
    <property type="molecule type" value="Genomic_DNA"/>
</dbReference>
<feature type="transmembrane region" description="Helical" evidence="6">
    <location>
        <begin position="385"/>
        <end position="405"/>
    </location>
</feature>
<dbReference type="PANTHER" id="PTHR23513">
    <property type="entry name" value="INTEGRAL MEMBRANE EFFLUX PROTEIN-RELATED"/>
    <property type="match status" value="1"/>
</dbReference>
<dbReference type="RefSeq" id="WP_373971654.1">
    <property type="nucleotide sequence ID" value="NZ_JBHDLJ010000005.1"/>
</dbReference>
<evidence type="ECO:0000256" key="5">
    <source>
        <dbReference type="ARBA" id="ARBA00023136"/>
    </source>
</evidence>
<sequence>MSPRPAPAAPAADPSAAARPLLRQPAYLWWLASDTSSAFGLALQSFAVPLLALYLTDSPAQAGLIAAIGQVGRVLAIVPGGVLADRHDRRRLMVVGGILGALLAGAVAGFHAAGLLGFWLLTALNLLINMRQGLLGAAGNAALKNVVDEARLGSALAANQGRDAAIALSGGPAGGLLMALGQAFPFAASALAHLTSALAALCIRADLRPRTDDAGAGPGRDPAAALPGTGVVRAYLHEARQGFVWLLRRGDLRGVAIVSTVINLGFNAGITTIVFGLQQGGRSPATIGWVSAAIGVGMLTGAVAAPALVRRFRTGRLAAAGLVLASLSIAATPFAVTLPEPASVPVLLGVLAAGTFGIPAVNAGLLGYFMAAVPSSLMGRASSALDLMAMGAIPFAPLIAGFGYAALGWSGALLVSAGICAAAALMALGNRGLRSLPGPARWGEHAAAMSAGSAPAGSAPAGRP</sequence>
<comment type="subcellular location">
    <subcellularLocation>
        <location evidence="1">Cell membrane</location>
        <topology evidence="1">Multi-pass membrane protein</topology>
    </subcellularLocation>
</comment>
<feature type="domain" description="Major facilitator superfamily (MFS) profile" evidence="7">
    <location>
        <begin position="234"/>
        <end position="464"/>
    </location>
</feature>
<evidence type="ECO:0000256" key="2">
    <source>
        <dbReference type="ARBA" id="ARBA00022475"/>
    </source>
</evidence>